<evidence type="ECO:0000256" key="8">
    <source>
        <dbReference type="ARBA" id="ARBA00047973"/>
    </source>
</evidence>
<dbReference type="Pfam" id="PF03737">
    <property type="entry name" value="RraA-like"/>
    <property type="match status" value="1"/>
</dbReference>
<evidence type="ECO:0000256" key="1">
    <source>
        <dbReference type="ARBA" id="ARBA00001342"/>
    </source>
</evidence>
<accession>A0A2V3DV11</accession>
<dbReference type="OrthoDB" id="943692at2"/>
<keyword evidence="5 9" id="KW-0479">Metal-binding</keyword>
<dbReference type="PANTHER" id="PTHR33254">
    <property type="entry name" value="4-HYDROXY-4-METHYL-2-OXOGLUTARATE ALDOLASE 3-RELATED"/>
    <property type="match status" value="1"/>
</dbReference>
<keyword evidence="11" id="KW-0489">Methyltransferase</keyword>
<reference evidence="11 12" key="1">
    <citation type="submission" date="2018-05" db="EMBL/GenBank/DDBJ databases">
        <title>Genetic diversity of glacier-inhabiting Cryobacterium bacteria in China and description of Cryobacterium mengkeensis sp. nov. and Arthrobacter glacialis sp. nov.</title>
        <authorList>
            <person name="Liu Q."/>
            <person name="Xin Y.-H."/>
        </authorList>
    </citation>
    <scope>NUCLEOTIDE SEQUENCE [LARGE SCALE GENOMIC DNA]</scope>
    <source>
        <strain evidence="11 12">GP3</strain>
    </source>
</reference>
<feature type="binding site" evidence="9">
    <location>
        <begin position="68"/>
        <end position="71"/>
    </location>
    <ligand>
        <name>substrate</name>
    </ligand>
</feature>
<dbReference type="InterPro" id="IPR010203">
    <property type="entry name" value="RraA"/>
</dbReference>
<evidence type="ECO:0000313" key="12">
    <source>
        <dbReference type="Proteomes" id="UP000246303"/>
    </source>
</evidence>
<organism evidence="11 12">
    <name type="scientific">Arthrobacter psychrochitiniphilus</name>
    <dbReference type="NCBI Taxonomy" id="291045"/>
    <lineage>
        <taxon>Bacteria</taxon>
        <taxon>Bacillati</taxon>
        <taxon>Actinomycetota</taxon>
        <taxon>Actinomycetes</taxon>
        <taxon>Micrococcales</taxon>
        <taxon>Micrococcaceae</taxon>
        <taxon>Arthrobacter</taxon>
    </lineage>
</organism>
<dbReference type="GO" id="GO:0032259">
    <property type="term" value="P:methylation"/>
    <property type="evidence" value="ECO:0007669"/>
    <property type="project" value="UniProtKB-KW"/>
</dbReference>
<comment type="caution">
    <text evidence="11">The sequence shown here is derived from an EMBL/GenBank/DDBJ whole genome shotgun (WGS) entry which is preliminary data.</text>
</comment>
<dbReference type="EC" id="4.1.1.112" evidence="10"/>
<dbReference type="SUPFAM" id="SSF89562">
    <property type="entry name" value="RraA-like"/>
    <property type="match status" value="1"/>
</dbReference>
<evidence type="ECO:0000256" key="2">
    <source>
        <dbReference type="ARBA" id="ARBA00001968"/>
    </source>
</evidence>
<gene>
    <name evidence="11" type="ORF">CVS29_05195</name>
</gene>
<keyword evidence="6 10" id="KW-0456">Lyase</keyword>
<evidence type="ECO:0000256" key="3">
    <source>
        <dbReference type="ARBA" id="ARBA00008621"/>
    </source>
</evidence>
<dbReference type="NCBIfam" id="NF006875">
    <property type="entry name" value="PRK09372.1"/>
    <property type="match status" value="1"/>
</dbReference>
<comment type="subunit">
    <text evidence="4 10">Homotrimer.</text>
</comment>
<evidence type="ECO:0000256" key="9">
    <source>
        <dbReference type="PIRSR" id="PIRSR605493-1"/>
    </source>
</evidence>
<dbReference type="Proteomes" id="UP000246303">
    <property type="component" value="Unassembled WGS sequence"/>
</dbReference>
<evidence type="ECO:0000256" key="7">
    <source>
        <dbReference type="ARBA" id="ARBA00025046"/>
    </source>
</evidence>
<keyword evidence="11" id="KW-0808">Transferase</keyword>
<evidence type="ECO:0000256" key="5">
    <source>
        <dbReference type="ARBA" id="ARBA00022723"/>
    </source>
</evidence>
<dbReference type="EC" id="4.1.3.17" evidence="10"/>
<dbReference type="PANTHER" id="PTHR33254:SF4">
    <property type="entry name" value="4-HYDROXY-4-METHYL-2-OXOGLUTARATE ALDOLASE 3-RELATED"/>
    <property type="match status" value="1"/>
</dbReference>
<dbReference type="InterPro" id="IPR005493">
    <property type="entry name" value="RraA/RraA-like"/>
</dbReference>
<dbReference type="EMBL" id="QHLZ01000002">
    <property type="protein sequence ID" value="PXA66946.1"/>
    <property type="molecule type" value="Genomic_DNA"/>
</dbReference>
<evidence type="ECO:0000256" key="4">
    <source>
        <dbReference type="ARBA" id="ARBA00011233"/>
    </source>
</evidence>
<comment type="cofactor">
    <cofactor evidence="9">
        <name>Mg(2+)</name>
        <dbReference type="ChEBI" id="CHEBI:18420"/>
    </cofactor>
</comment>
<feature type="binding site" evidence="9">
    <location>
        <position position="90"/>
    </location>
    <ligand>
        <name>substrate</name>
    </ligand>
</feature>
<dbReference type="CDD" id="cd16841">
    <property type="entry name" value="RraA_family"/>
    <property type="match status" value="1"/>
</dbReference>
<dbReference type="AlphaFoldDB" id="A0A2V3DV11"/>
<comment type="catalytic activity">
    <reaction evidence="1 10">
        <text>4-hydroxy-4-methyl-2-oxoglutarate = 2 pyruvate</text>
        <dbReference type="Rhea" id="RHEA:22748"/>
        <dbReference type="ChEBI" id="CHEBI:15361"/>
        <dbReference type="ChEBI" id="CHEBI:58276"/>
        <dbReference type="EC" id="4.1.3.17"/>
    </reaction>
</comment>
<sequence length="148" mass="15010">MYDERGPELASVSLQFRDFGAVAAFSGPARTIQCHRDNGLVKAVLATPGNGSVLVVDGGGSLQSALMGDMIAQSAVDHGWAGVIINGAIRDSVAIGTLDLGVKALGTNPAKSAKDGLGHLDGTVRLGDVQIRPGAMIYADPDGILVSG</sequence>
<protein>
    <recommendedName>
        <fullName evidence="10">4-hydroxy-4-methyl-2-oxoglutarate aldolase</fullName>
        <shortName evidence="10">HMG aldolase</shortName>
        <ecNumber evidence="10">4.1.1.112</ecNumber>
        <ecNumber evidence="10">4.1.3.17</ecNumber>
    </recommendedName>
    <alternativeName>
        <fullName evidence="10">Oxaloacetate decarboxylase</fullName>
    </alternativeName>
</protein>
<dbReference type="GO" id="GO:0008428">
    <property type="term" value="F:ribonuclease inhibitor activity"/>
    <property type="evidence" value="ECO:0007669"/>
    <property type="project" value="InterPro"/>
</dbReference>
<comment type="function">
    <text evidence="7 10">Catalyzes the aldol cleavage of 4-hydroxy-4-methyl-2-oxoglutarate (HMG) into 2 molecules of pyruvate. Also contains a secondary oxaloacetate (OAA) decarboxylase activity due to the common pyruvate enolate transition state formed following C-C bond cleavage in the retro-aldol and decarboxylation reactions.</text>
</comment>
<comment type="cofactor">
    <cofactor evidence="2 10">
        <name>a divalent metal cation</name>
        <dbReference type="ChEBI" id="CHEBI:60240"/>
    </cofactor>
</comment>
<keyword evidence="9" id="KW-0460">Magnesium</keyword>
<name>A0A2V3DV11_9MICC</name>
<comment type="catalytic activity">
    <reaction evidence="8 10">
        <text>oxaloacetate + H(+) = pyruvate + CO2</text>
        <dbReference type="Rhea" id="RHEA:15641"/>
        <dbReference type="ChEBI" id="CHEBI:15361"/>
        <dbReference type="ChEBI" id="CHEBI:15378"/>
        <dbReference type="ChEBI" id="CHEBI:16452"/>
        <dbReference type="ChEBI" id="CHEBI:16526"/>
        <dbReference type="EC" id="4.1.1.112"/>
    </reaction>
</comment>
<dbReference type="GO" id="GO:0051252">
    <property type="term" value="P:regulation of RNA metabolic process"/>
    <property type="evidence" value="ECO:0007669"/>
    <property type="project" value="InterPro"/>
</dbReference>
<dbReference type="GO" id="GO:0047443">
    <property type="term" value="F:4-hydroxy-4-methyl-2-oxoglutarate aldolase activity"/>
    <property type="evidence" value="ECO:0007669"/>
    <property type="project" value="UniProtKB-EC"/>
</dbReference>
<feature type="binding site" evidence="9">
    <location>
        <position position="91"/>
    </location>
    <ligand>
        <name>Mg(2+)</name>
        <dbReference type="ChEBI" id="CHEBI:18420"/>
    </ligand>
</feature>
<keyword evidence="12" id="KW-1185">Reference proteome</keyword>
<dbReference type="GO" id="GO:0008948">
    <property type="term" value="F:oxaloacetate decarboxylase activity"/>
    <property type="evidence" value="ECO:0007669"/>
    <property type="project" value="UniProtKB-EC"/>
</dbReference>
<dbReference type="GO" id="GO:0046872">
    <property type="term" value="F:metal ion binding"/>
    <property type="evidence" value="ECO:0007669"/>
    <property type="project" value="UniProtKB-KW"/>
</dbReference>
<comment type="similarity">
    <text evidence="3 10">Belongs to the class II aldolase/RraA-like family.</text>
</comment>
<evidence type="ECO:0000313" key="11">
    <source>
        <dbReference type="EMBL" id="PXA66946.1"/>
    </source>
</evidence>
<evidence type="ECO:0000256" key="10">
    <source>
        <dbReference type="RuleBase" id="RU004338"/>
    </source>
</evidence>
<dbReference type="Gene3D" id="3.50.30.40">
    <property type="entry name" value="Ribonuclease E inhibitor RraA/RraA-like"/>
    <property type="match status" value="1"/>
</dbReference>
<evidence type="ECO:0000256" key="6">
    <source>
        <dbReference type="ARBA" id="ARBA00023239"/>
    </source>
</evidence>
<proteinExistence type="inferred from homology"/>
<dbReference type="InterPro" id="IPR036704">
    <property type="entry name" value="RraA/RraA-like_sf"/>
</dbReference>
<dbReference type="GO" id="GO:0008168">
    <property type="term" value="F:methyltransferase activity"/>
    <property type="evidence" value="ECO:0007669"/>
    <property type="project" value="UniProtKB-KW"/>
</dbReference>
<dbReference type="NCBIfam" id="TIGR01935">
    <property type="entry name" value="NOT-MenG"/>
    <property type="match status" value="1"/>
</dbReference>